<reference evidence="1 2" key="1">
    <citation type="journal article" date="2013" name="Genome Biol. Evol.">
        <title>Genomes of Stigonematalean cyanobacteria (subsection V) and the evolution of oxygenic photosynthesis from prokaryotes to plastids.</title>
        <authorList>
            <person name="Dagan T."/>
            <person name="Roettger M."/>
            <person name="Stucken K."/>
            <person name="Landan G."/>
            <person name="Koch R."/>
            <person name="Major P."/>
            <person name="Gould S.B."/>
            <person name="Goremykin V.V."/>
            <person name="Rippka R."/>
            <person name="Tandeau de Marsac N."/>
            <person name="Gugger M."/>
            <person name="Lockhart P.J."/>
            <person name="Allen J.F."/>
            <person name="Brune I."/>
            <person name="Maus I."/>
            <person name="Puhler A."/>
            <person name="Martin W.F."/>
        </authorList>
    </citation>
    <scope>NUCLEOTIDE SEQUENCE [LARGE SCALE GENOMIC DNA]</scope>
    <source>
        <strain evidence="1 2">PCC 7110</strain>
    </source>
</reference>
<proteinExistence type="predicted"/>
<evidence type="ECO:0000313" key="1">
    <source>
        <dbReference type="EMBL" id="KYC41698.1"/>
    </source>
</evidence>
<evidence type="ECO:0000313" key="2">
    <source>
        <dbReference type="Proteomes" id="UP000076925"/>
    </source>
</evidence>
<dbReference type="OrthoDB" id="3981129at2"/>
<dbReference type="RefSeq" id="WP_017746610.1">
    <property type="nucleotide sequence ID" value="NZ_KQ976354.1"/>
</dbReference>
<dbReference type="AlphaFoldDB" id="A0A139XAG3"/>
<dbReference type="STRING" id="128403.WA1_16810"/>
<gene>
    <name evidence="1" type="ORF">WA1_16810</name>
</gene>
<dbReference type="Proteomes" id="UP000076925">
    <property type="component" value="Unassembled WGS sequence"/>
</dbReference>
<name>A0A139XAG3_9CYAN</name>
<protein>
    <submittedName>
        <fullName evidence="1">Uncharacterized protein</fullName>
    </submittedName>
</protein>
<comment type="caution">
    <text evidence="1">The sequence shown here is derived from an EMBL/GenBank/DDBJ whole genome shotgun (WGS) entry which is preliminary data.</text>
</comment>
<accession>A0A139XAG3</accession>
<keyword evidence="2" id="KW-1185">Reference proteome</keyword>
<organism evidence="1 2">
    <name type="scientific">Scytonema hofmannii PCC 7110</name>
    <dbReference type="NCBI Taxonomy" id="128403"/>
    <lineage>
        <taxon>Bacteria</taxon>
        <taxon>Bacillati</taxon>
        <taxon>Cyanobacteriota</taxon>
        <taxon>Cyanophyceae</taxon>
        <taxon>Nostocales</taxon>
        <taxon>Scytonemataceae</taxon>
        <taxon>Scytonema</taxon>
    </lineage>
</organism>
<dbReference type="EMBL" id="ANNX02000020">
    <property type="protein sequence ID" value="KYC41698.1"/>
    <property type="molecule type" value="Genomic_DNA"/>
</dbReference>
<sequence>MGNNPLLDQLINALNQEELGLTGEEIADIFWLTLQRIESLELTPNKQQFSPPTQLEPQIPTGLPTPNIPPNFPEIPSASANIYSNSSTKTQTSTNTQALTLGIPDAPSLREPIKLAQSLRPLMRRVASGREMILDEIATVERTAAEGICIPVFQPEPEPWLDLALVVDESRSMLIWRHTIRELRRLLEHYGIFRDVRTWGLVVVDNNSDQQNKEIRLRPEIGQTANHQRLARPEELTDPTGRRLTDSAKFPIRLHGGDE</sequence>